<feature type="region of interest" description="Disordered" evidence="8">
    <location>
        <begin position="214"/>
        <end position="237"/>
    </location>
</feature>
<dbReference type="PANTHER" id="PTHR12965:SF0">
    <property type="entry name" value="VACUOLAR PROTEIN SORTING-ASSOCIATED PROTEIN 54"/>
    <property type="match status" value="1"/>
</dbReference>
<evidence type="ECO:0000259" key="9">
    <source>
        <dbReference type="Pfam" id="PF07928"/>
    </source>
</evidence>
<evidence type="ECO:0000256" key="6">
    <source>
        <dbReference type="ARBA" id="ARBA00023054"/>
    </source>
</evidence>
<evidence type="ECO:0000256" key="2">
    <source>
        <dbReference type="ARBA" id="ARBA00009150"/>
    </source>
</evidence>
<keyword evidence="6 7" id="KW-0175">Coiled coil</keyword>
<dbReference type="PANTHER" id="PTHR12965">
    <property type="entry name" value="VACUOLAR PROTEIN SORTING 54"/>
    <property type="match status" value="1"/>
</dbReference>
<feature type="region of interest" description="Disordered" evidence="8">
    <location>
        <begin position="725"/>
        <end position="759"/>
    </location>
</feature>
<keyword evidence="11" id="KW-1185">Reference proteome</keyword>
<dbReference type="InterPro" id="IPR012501">
    <property type="entry name" value="Vps54_C"/>
</dbReference>
<dbReference type="GO" id="GO:0000938">
    <property type="term" value="C:GARP complex"/>
    <property type="evidence" value="ECO:0007669"/>
    <property type="project" value="InterPro"/>
</dbReference>
<name>A0AAD4LVH5_9AGAM</name>
<gene>
    <name evidence="10" type="ORF">B0F90DRAFT_1812189</name>
</gene>
<comment type="similarity">
    <text evidence="2">Belongs to the VPS54 family.</text>
</comment>
<evidence type="ECO:0000256" key="4">
    <source>
        <dbReference type="ARBA" id="ARBA00022927"/>
    </source>
</evidence>
<dbReference type="Pfam" id="PF07928">
    <property type="entry name" value="Vps54"/>
    <property type="match status" value="1"/>
</dbReference>
<keyword evidence="3" id="KW-0813">Transport</keyword>
<feature type="region of interest" description="Disordered" evidence="8">
    <location>
        <begin position="1145"/>
        <end position="1214"/>
    </location>
</feature>
<reference evidence="10" key="1">
    <citation type="journal article" date="2022" name="New Phytol.">
        <title>Evolutionary transition to the ectomycorrhizal habit in the genomes of a hyperdiverse lineage of mushroom-forming fungi.</title>
        <authorList>
            <person name="Looney B."/>
            <person name="Miyauchi S."/>
            <person name="Morin E."/>
            <person name="Drula E."/>
            <person name="Courty P.E."/>
            <person name="Kohler A."/>
            <person name="Kuo A."/>
            <person name="LaButti K."/>
            <person name="Pangilinan J."/>
            <person name="Lipzen A."/>
            <person name="Riley R."/>
            <person name="Andreopoulos W."/>
            <person name="He G."/>
            <person name="Johnson J."/>
            <person name="Nolan M."/>
            <person name="Tritt A."/>
            <person name="Barry K.W."/>
            <person name="Grigoriev I.V."/>
            <person name="Nagy L.G."/>
            <person name="Hibbett D."/>
            <person name="Henrissat B."/>
            <person name="Matheny P.B."/>
            <person name="Labbe J."/>
            <person name="Martin F.M."/>
        </authorList>
    </citation>
    <scope>NUCLEOTIDE SEQUENCE</scope>
    <source>
        <strain evidence="10">BPL690</strain>
    </source>
</reference>
<evidence type="ECO:0000256" key="5">
    <source>
        <dbReference type="ARBA" id="ARBA00023034"/>
    </source>
</evidence>
<proteinExistence type="inferred from homology"/>
<protein>
    <submittedName>
        <fullName evidence="10">Vps54-like protein-domain-containing protein</fullName>
    </submittedName>
</protein>
<evidence type="ECO:0000256" key="3">
    <source>
        <dbReference type="ARBA" id="ARBA00022448"/>
    </source>
</evidence>
<dbReference type="AlphaFoldDB" id="A0AAD4LVH5"/>
<dbReference type="Gene3D" id="6.10.250.860">
    <property type="match status" value="1"/>
</dbReference>
<dbReference type="InterPro" id="IPR039745">
    <property type="entry name" value="Vps54"/>
</dbReference>
<evidence type="ECO:0000313" key="11">
    <source>
        <dbReference type="Proteomes" id="UP001203297"/>
    </source>
</evidence>
<accession>A0AAD4LVH5</accession>
<feature type="coiled-coil region" evidence="7">
    <location>
        <begin position="277"/>
        <end position="304"/>
    </location>
</feature>
<feature type="domain" description="Vacuolar protein sorting-associated protein 54 C-terminal" evidence="9">
    <location>
        <begin position="766"/>
        <end position="897"/>
    </location>
</feature>
<dbReference type="GO" id="GO:0005829">
    <property type="term" value="C:cytosol"/>
    <property type="evidence" value="ECO:0007669"/>
    <property type="project" value="GOC"/>
</dbReference>
<evidence type="ECO:0000256" key="7">
    <source>
        <dbReference type="SAM" id="Coils"/>
    </source>
</evidence>
<sequence>MSDYTSSPSRPASPVAPLPEITTARPFAYRFNWDPPLRRPGPGSISETTEGRGDYFATTPKVDIYGPSSSAANLQPVSVSSRWSSAKHGFHAISTVVNNPHKKSAPPKAHSSVPPVPRAELPRVRRKDFDPYLNVITPEWHAFQNNLEHGHTISMQLAESPVADLVSPSTFQLTPRPPESMSPLSSIPDIFFKSDFDLGDPRTFDAVAEIPSSSSATSSFSSTHFPPSPTTPHDPSTLAHSLPLLEKLSHHADTLEQHLVHEIACRATPFFAALSNLQDLQAESARCLARVQELRSQLADVRENGARRGLRGVQREVRLTHLQEVQSGVRAIRGVVETVGFVRGLVDSGQWGAALDGVDQLRVMWDGPAVPALSAPPVLPLPVQKGTPLLSVVEEGPPAVLEIPLSKLKAFAALPSQLQTLTQEITSSLTSDLVTVLQGDLGERTRRAGSFSSGQLDVSERIRPLIQGLVRTKSLRESIAGWRGIALGEVQRIVQQHISSFDPGEDPQKPSAGASVISSWVSSLRLMTHQEFLDVLRSIMRSFLNCIEGLQSLNGSITEVIEAIRPPALPSELTAIHDSLFDTLSSSAESANVLLSKVIAARTDQHVKLDLREFVEVFNECWSFVVRCEVICRRMIVGLRGAVVSQAKSFLQAFHQTRINQSAKLVEDEQWLQAEVPRSLQQTVNLILDAAVHDPREFILKIETAVAAPSSPLLMASSLRPLGSPVLAPGSDSRPSSPRPSSPRASLQANGTSPPPARKHLRIEERSYFTVSATQEMLILLTDYLKVIVNLSLLTTDTMSRIIEFLKAFNSRTCQVVLGAGAMRSAGLKNITAKHLALASQSLSIVIALIPYVRETFRRHLSPKQAVMLVEFDKSKRDYQEHQNEIHAKLVAIMGDRLTAHIKSLNMIRWDAPPAKPGVNDYMELLVKETVTLHKVLSRYLTGGVVELVMSQVFAAINHRLSEEYTTIEFPTLEAKERLLADARYLHEKFSLLKTSGAPTALLETLVADKRVVTATPAPPRPSTPTPTSTPSSPLPLPPSNISLGSPRSAVPPAPTKRSSSLFSNERIKGMLSRGMTTQIQAQIPVSGAVPAAVQEKQNGFKQVVVPLSPIPFPEEKQQQQQLQQQQKQQRDLPETPIQAQVLSVNGTPLPSSMSATPRQQRDLVAEEQNSDAPVVVLDQTEAVAEVQGKGNGNGEGGEHLPPPPPPPTKDDMMAAARTTGTSVMATT</sequence>
<dbReference type="EMBL" id="WTXG01000176">
    <property type="protein sequence ID" value="KAI0291079.1"/>
    <property type="molecule type" value="Genomic_DNA"/>
</dbReference>
<feature type="compositionally biased region" description="Polar residues" evidence="8">
    <location>
        <begin position="1145"/>
        <end position="1159"/>
    </location>
</feature>
<organism evidence="10 11">
    <name type="scientific">Multifurca ochricompacta</name>
    <dbReference type="NCBI Taxonomy" id="376703"/>
    <lineage>
        <taxon>Eukaryota</taxon>
        <taxon>Fungi</taxon>
        <taxon>Dikarya</taxon>
        <taxon>Basidiomycota</taxon>
        <taxon>Agaricomycotina</taxon>
        <taxon>Agaricomycetes</taxon>
        <taxon>Russulales</taxon>
        <taxon>Russulaceae</taxon>
        <taxon>Multifurca</taxon>
    </lineage>
</organism>
<evidence type="ECO:0000256" key="8">
    <source>
        <dbReference type="SAM" id="MobiDB-lite"/>
    </source>
</evidence>
<dbReference type="Proteomes" id="UP001203297">
    <property type="component" value="Unassembled WGS sequence"/>
</dbReference>
<feature type="region of interest" description="Disordered" evidence="8">
    <location>
        <begin position="1115"/>
        <end position="1134"/>
    </location>
</feature>
<dbReference type="GO" id="GO:0019905">
    <property type="term" value="F:syntaxin binding"/>
    <property type="evidence" value="ECO:0007669"/>
    <property type="project" value="TreeGrafter"/>
</dbReference>
<evidence type="ECO:0000256" key="1">
    <source>
        <dbReference type="ARBA" id="ARBA00004601"/>
    </source>
</evidence>
<evidence type="ECO:0000313" key="10">
    <source>
        <dbReference type="EMBL" id="KAI0291079.1"/>
    </source>
</evidence>
<dbReference type="GO" id="GO:0006896">
    <property type="term" value="P:Golgi to vacuole transport"/>
    <property type="evidence" value="ECO:0007669"/>
    <property type="project" value="TreeGrafter"/>
</dbReference>
<feature type="region of interest" description="Disordered" evidence="8">
    <location>
        <begin position="32"/>
        <end position="51"/>
    </location>
</feature>
<keyword evidence="5" id="KW-0333">Golgi apparatus</keyword>
<comment type="caution">
    <text evidence="10">The sequence shown here is derived from an EMBL/GenBank/DDBJ whole genome shotgun (WGS) entry which is preliminary data.</text>
</comment>
<feature type="region of interest" description="Disordered" evidence="8">
    <location>
        <begin position="1015"/>
        <end position="1064"/>
    </location>
</feature>
<feature type="compositionally biased region" description="Low complexity" evidence="8">
    <location>
        <begin position="214"/>
        <end position="225"/>
    </location>
</feature>
<keyword evidence="4" id="KW-0653">Protein transport</keyword>
<comment type="subcellular location">
    <subcellularLocation>
        <location evidence="1">Golgi apparatus</location>
        <location evidence="1">trans-Golgi network</location>
    </subcellularLocation>
</comment>
<dbReference type="GO" id="GO:0042147">
    <property type="term" value="P:retrograde transport, endosome to Golgi"/>
    <property type="evidence" value="ECO:0007669"/>
    <property type="project" value="InterPro"/>
</dbReference>
<dbReference type="GO" id="GO:0015031">
    <property type="term" value="P:protein transport"/>
    <property type="evidence" value="ECO:0007669"/>
    <property type="project" value="UniProtKB-KW"/>
</dbReference>
<feature type="compositionally biased region" description="Low complexity" evidence="8">
    <location>
        <begin position="1119"/>
        <end position="1128"/>
    </location>
</feature>